<reference evidence="1 2" key="1">
    <citation type="submission" date="2016-11" db="EMBL/GenBank/DDBJ databases">
        <authorList>
            <consortium name="Pathogen Informatics"/>
        </authorList>
    </citation>
    <scope>NUCLEOTIDE SEQUENCE [LARGE SCALE GENOMIC DNA]</scope>
    <source>
        <strain evidence="1 2">911</strain>
    </source>
</reference>
<dbReference type="Proteomes" id="UP000190074">
    <property type="component" value="Unassembled WGS sequence"/>
</dbReference>
<dbReference type="EMBL" id="FVGW01000026">
    <property type="protein sequence ID" value="SKN03521.1"/>
    <property type="molecule type" value="Genomic_DNA"/>
</dbReference>
<dbReference type="AlphaFoldDB" id="A0A1T8VEN1"/>
<organism evidence="1 2">
    <name type="scientific">Mycobacteroides abscessus subsp. massiliense</name>
    <dbReference type="NCBI Taxonomy" id="1962118"/>
    <lineage>
        <taxon>Bacteria</taxon>
        <taxon>Bacillati</taxon>
        <taxon>Actinomycetota</taxon>
        <taxon>Actinomycetes</taxon>
        <taxon>Mycobacteriales</taxon>
        <taxon>Mycobacteriaceae</taxon>
        <taxon>Mycobacteroides</taxon>
        <taxon>Mycobacteroides abscessus</taxon>
    </lineage>
</organism>
<sequence>MDARAAVVDAGPVTALSLEGPIKPRRAELFW</sequence>
<accession>A0A1T8VEN1</accession>
<protein>
    <submittedName>
        <fullName evidence="1">Uncharacterized protein</fullName>
    </submittedName>
</protein>
<evidence type="ECO:0000313" key="1">
    <source>
        <dbReference type="EMBL" id="SKN03521.1"/>
    </source>
</evidence>
<gene>
    <name evidence="1" type="ORF">SAMEA2259716_05810</name>
</gene>
<name>A0A1T8VEN1_9MYCO</name>
<proteinExistence type="predicted"/>
<evidence type="ECO:0000313" key="2">
    <source>
        <dbReference type="Proteomes" id="UP000190074"/>
    </source>
</evidence>